<dbReference type="EMBL" id="OX597818">
    <property type="protein sequence ID" value="CAI9722736.1"/>
    <property type="molecule type" value="Genomic_DNA"/>
</dbReference>
<protein>
    <submittedName>
        <fullName evidence="1">Uncharacterized protein</fullName>
    </submittedName>
</protein>
<name>A0AA36F215_OCTVU</name>
<proteinExistence type="predicted"/>
<organism evidence="1 2">
    <name type="scientific">Octopus vulgaris</name>
    <name type="common">Common octopus</name>
    <dbReference type="NCBI Taxonomy" id="6645"/>
    <lineage>
        <taxon>Eukaryota</taxon>
        <taxon>Metazoa</taxon>
        <taxon>Spiralia</taxon>
        <taxon>Lophotrochozoa</taxon>
        <taxon>Mollusca</taxon>
        <taxon>Cephalopoda</taxon>
        <taxon>Coleoidea</taxon>
        <taxon>Octopodiformes</taxon>
        <taxon>Octopoda</taxon>
        <taxon>Incirrata</taxon>
        <taxon>Octopodidae</taxon>
        <taxon>Octopus</taxon>
    </lineage>
</organism>
<accession>A0AA36F215</accession>
<keyword evidence="2" id="KW-1185">Reference proteome</keyword>
<evidence type="ECO:0000313" key="1">
    <source>
        <dbReference type="EMBL" id="CAI9722736.1"/>
    </source>
</evidence>
<gene>
    <name evidence="1" type="ORF">OCTVUL_1B005308</name>
</gene>
<evidence type="ECO:0000313" key="2">
    <source>
        <dbReference type="Proteomes" id="UP001162480"/>
    </source>
</evidence>
<reference evidence="1" key="1">
    <citation type="submission" date="2023-08" db="EMBL/GenBank/DDBJ databases">
        <authorList>
            <person name="Alioto T."/>
            <person name="Alioto T."/>
            <person name="Gomez Garrido J."/>
        </authorList>
    </citation>
    <scope>NUCLEOTIDE SEQUENCE</scope>
</reference>
<sequence length="116" mass="13089">MLAKDFYNVISDGTKAVAFLRRNGLLDDEENAAPCHCCGGEVKEKTLGKFSRFIFVQKTIIDIFYEEKALNFVAEKAGFSQSLGSVSKHHSVDILRFYDQCVEKGATPSRWMTRES</sequence>
<dbReference type="Proteomes" id="UP001162480">
    <property type="component" value="Chromosome 5"/>
</dbReference>
<dbReference type="AlphaFoldDB" id="A0AA36F215"/>